<dbReference type="KEGG" id="nsl:BOX37_08220"/>
<sequence length="711" mass="79418">MSDSEVPVADDTAGPERIDDAEEEANSIRERATDAERKRESRAAAEALNDALGALGGDRMSVVANNLFIGEPQVGTVIGRDNHSGGPDVGFMRSGLVSPSRLDELEKTFVPPPKFEQICERLESHPVSLLRAPEGWGRTATALRALSRQCSAGVNKLSPEVELRSLSIEFSERTGYLLETPEIDQLRSLSEFHLEQLGKRLLEHECRLVVIVDEQVELGSAVHPFVVDCGEPVDVEALVREHLRRHLAEEELGILEYAEVSVLLDLVAHDRLPTRELTELAAQLVEVVKGQADIDDVIARYSAYADSRFRQWFDELDADARPFAIALAVFNKMPLHIVSAAARTLASLIFDAEVDNEDIASVRSVFGVRSVEVLGMVRAQSYRSHEDTVYGRIPVDAVRFEDERVPQRLLEYVWQEYPAAHEVVRDWLRGLGGADDLRVSTRAGVAVGLLSTFEFEHARRLVIEPWADSGRHHEEYAAIGALQFPSLRPELTPLVARMLAAWSRPGQPLARRVTATAALGSTIGQLMPQRAILLLRQAARSSEPDVRDAVCYSMKQLFSIRDMTGTVLRELRRWTASQHRSLRGTGFLCVLQLSFDLSVDTAEGVYPWPVLVWLADESSEHRDDVIVLLARLMQAPYFLPAAYDEIRRWVYLAERDSGLCVPLGRLLVDLEKADQDSGVVPDYLREWADERNGPVAAVDELLKMFESKRMN</sequence>
<evidence type="ECO:0000313" key="3">
    <source>
        <dbReference type="Proteomes" id="UP000183810"/>
    </source>
</evidence>
<keyword evidence="3" id="KW-1185">Reference proteome</keyword>
<evidence type="ECO:0000256" key="1">
    <source>
        <dbReference type="SAM" id="MobiDB-lite"/>
    </source>
</evidence>
<dbReference type="EMBL" id="CP018082">
    <property type="protein sequence ID" value="APE33958.1"/>
    <property type="molecule type" value="Genomic_DNA"/>
</dbReference>
<dbReference type="Proteomes" id="UP000183810">
    <property type="component" value="Chromosome"/>
</dbReference>
<proteinExistence type="predicted"/>
<feature type="compositionally biased region" description="Basic and acidic residues" evidence="1">
    <location>
        <begin position="26"/>
        <end position="40"/>
    </location>
</feature>
<reference evidence="2" key="1">
    <citation type="submission" date="2016-11" db="EMBL/GenBank/DDBJ databases">
        <authorList>
            <person name="Jaros S."/>
            <person name="Januszkiewicz K."/>
            <person name="Wedrychowicz H."/>
        </authorList>
    </citation>
    <scope>NUCLEOTIDE SEQUENCE [LARGE SCALE GENOMIC DNA]</scope>
    <source>
        <strain evidence="2">Y48</strain>
    </source>
</reference>
<evidence type="ECO:0000313" key="2">
    <source>
        <dbReference type="EMBL" id="APE33958.1"/>
    </source>
</evidence>
<dbReference type="OrthoDB" id="3286208at2"/>
<name>A0A1J0VPL3_9NOCA</name>
<gene>
    <name evidence="2" type="ORF">BOX37_08220</name>
</gene>
<dbReference type="RefSeq" id="WP_071927136.1">
    <property type="nucleotide sequence ID" value="NZ_CP018082.1"/>
</dbReference>
<accession>A0A1J0VPL3</accession>
<protein>
    <submittedName>
        <fullName evidence="2">Uncharacterized protein</fullName>
    </submittedName>
</protein>
<organism evidence="2 3">
    <name type="scientific">Nocardia mangyaensis</name>
    <dbReference type="NCBI Taxonomy" id="2213200"/>
    <lineage>
        <taxon>Bacteria</taxon>
        <taxon>Bacillati</taxon>
        <taxon>Actinomycetota</taxon>
        <taxon>Actinomycetes</taxon>
        <taxon>Mycobacteriales</taxon>
        <taxon>Nocardiaceae</taxon>
        <taxon>Nocardia</taxon>
    </lineage>
</organism>
<feature type="region of interest" description="Disordered" evidence="1">
    <location>
        <begin position="1"/>
        <end position="40"/>
    </location>
</feature>
<dbReference type="AlphaFoldDB" id="A0A1J0VPL3"/>